<proteinExistence type="inferred from homology"/>
<feature type="domain" description="GST C-terminal" evidence="4">
    <location>
        <begin position="88"/>
        <end position="206"/>
    </location>
</feature>
<keyword evidence="5" id="KW-1185">Reference proteome</keyword>
<dbReference type="InterPro" id="IPR036282">
    <property type="entry name" value="Glutathione-S-Trfase_C_sf"/>
</dbReference>
<dbReference type="Pfam" id="PF00043">
    <property type="entry name" value="GST_C"/>
    <property type="match status" value="1"/>
</dbReference>
<protein>
    <submittedName>
        <fullName evidence="6">Glutathione S-transferase 1-like</fullName>
    </submittedName>
</protein>
<evidence type="ECO:0000313" key="5">
    <source>
        <dbReference type="Proteomes" id="UP000694941"/>
    </source>
</evidence>
<dbReference type="InterPro" id="IPR004046">
    <property type="entry name" value="GST_C"/>
</dbReference>
<comment type="subunit">
    <text evidence="1">Homodimer.</text>
</comment>
<dbReference type="Proteomes" id="UP000694941">
    <property type="component" value="Unplaced"/>
</dbReference>
<reference evidence="6" key="1">
    <citation type="submission" date="2025-08" db="UniProtKB">
        <authorList>
            <consortium name="RefSeq"/>
        </authorList>
    </citation>
    <scope>IDENTIFICATION</scope>
    <source>
        <tissue evidence="6">Muscle</tissue>
    </source>
</reference>
<evidence type="ECO:0000313" key="6">
    <source>
        <dbReference type="RefSeq" id="XP_013777668.1"/>
    </source>
</evidence>
<sequence>MTIDLYHMPPSGPCRAVRMVAKIIGVDLNLKNVDLMAGEQNKPEFLNMNPEHCVPTIDDDGFVLWESRAIMLYLVNKYAPGSSLYPKDVQQRAIVDRLLYFDMGTLFKSQREVFYPQVFKGEAPNPESEKNYQTALGYLEGYLSKSAYVAGDKLTLADISIIASLSMMEVLDYDISTYPNISAWKAKVKEEVPDYKSINDEPLQGFKAWVKSKQAQ</sequence>
<dbReference type="PANTHER" id="PTHR43969:SF9">
    <property type="entry name" value="GLUTATHIONE S TRANSFERASE D10, ISOFORM A-RELATED"/>
    <property type="match status" value="1"/>
</dbReference>
<dbReference type="SFLD" id="SFLDG00358">
    <property type="entry name" value="Main_(cytGST)"/>
    <property type="match status" value="1"/>
</dbReference>
<dbReference type="SUPFAM" id="SSF47616">
    <property type="entry name" value="GST C-terminal domain-like"/>
    <property type="match status" value="1"/>
</dbReference>
<evidence type="ECO:0000256" key="2">
    <source>
        <dbReference type="RuleBase" id="RU003494"/>
    </source>
</evidence>
<gene>
    <name evidence="6" type="primary">LOC106462310</name>
</gene>
<dbReference type="CDD" id="cd03177">
    <property type="entry name" value="GST_C_Delta_Epsilon"/>
    <property type="match status" value="1"/>
</dbReference>
<dbReference type="Gene3D" id="3.40.30.10">
    <property type="entry name" value="Glutaredoxin"/>
    <property type="match status" value="1"/>
</dbReference>
<organism evidence="5 6">
    <name type="scientific">Limulus polyphemus</name>
    <name type="common">Atlantic horseshoe crab</name>
    <dbReference type="NCBI Taxonomy" id="6850"/>
    <lineage>
        <taxon>Eukaryota</taxon>
        <taxon>Metazoa</taxon>
        <taxon>Ecdysozoa</taxon>
        <taxon>Arthropoda</taxon>
        <taxon>Chelicerata</taxon>
        <taxon>Merostomata</taxon>
        <taxon>Xiphosura</taxon>
        <taxon>Limulidae</taxon>
        <taxon>Limulus</taxon>
    </lineage>
</organism>
<dbReference type="InterPro" id="IPR036249">
    <property type="entry name" value="Thioredoxin-like_sf"/>
</dbReference>
<name>A0ABM1B9Q1_LIMPO</name>
<dbReference type="PANTHER" id="PTHR43969">
    <property type="entry name" value="GLUTATHIONE S TRANSFERASE D10, ISOFORM A-RELATED"/>
    <property type="match status" value="1"/>
</dbReference>
<dbReference type="SFLD" id="SFLDG01153">
    <property type="entry name" value="Main.4:_Theta-like"/>
    <property type="match status" value="1"/>
</dbReference>
<dbReference type="PROSITE" id="PS50404">
    <property type="entry name" value="GST_NTER"/>
    <property type="match status" value="1"/>
</dbReference>
<comment type="similarity">
    <text evidence="2">Belongs to the GST superfamily.</text>
</comment>
<evidence type="ECO:0000259" key="3">
    <source>
        <dbReference type="PROSITE" id="PS50404"/>
    </source>
</evidence>
<dbReference type="SFLD" id="SFLDS00019">
    <property type="entry name" value="Glutathione_Transferase_(cytos"/>
    <property type="match status" value="1"/>
</dbReference>
<dbReference type="RefSeq" id="XP_013777668.1">
    <property type="nucleotide sequence ID" value="XM_013922214.2"/>
</dbReference>
<evidence type="ECO:0000256" key="1">
    <source>
        <dbReference type="ARBA" id="ARBA00011738"/>
    </source>
</evidence>
<evidence type="ECO:0000259" key="4">
    <source>
        <dbReference type="PROSITE" id="PS50405"/>
    </source>
</evidence>
<dbReference type="GeneID" id="106462310"/>
<dbReference type="Gene3D" id="1.20.1050.10">
    <property type="match status" value="1"/>
</dbReference>
<dbReference type="CDD" id="cd03045">
    <property type="entry name" value="GST_N_Delta_Epsilon"/>
    <property type="match status" value="1"/>
</dbReference>
<dbReference type="InterPro" id="IPR040079">
    <property type="entry name" value="Glutathione_S-Trfase"/>
</dbReference>
<dbReference type="SUPFAM" id="SSF52833">
    <property type="entry name" value="Thioredoxin-like"/>
    <property type="match status" value="1"/>
</dbReference>
<dbReference type="Pfam" id="PF02798">
    <property type="entry name" value="GST_N"/>
    <property type="match status" value="1"/>
</dbReference>
<dbReference type="PROSITE" id="PS50405">
    <property type="entry name" value="GST_CTER"/>
    <property type="match status" value="1"/>
</dbReference>
<feature type="domain" description="GST N-terminal" evidence="3">
    <location>
        <begin position="1"/>
        <end position="82"/>
    </location>
</feature>
<dbReference type="InterPro" id="IPR010987">
    <property type="entry name" value="Glutathione-S-Trfase_C-like"/>
</dbReference>
<dbReference type="InterPro" id="IPR004045">
    <property type="entry name" value="Glutathione_S-Trfase_N"/>
</dbReference>
<accession>A0ABM1B9Q1</accession>